<feature type="chain" id="PRO_5029874309" description="Protein arginine methyltransferase 10" evidence="3">
    <location>
        <begin position="33"/>
        <end position="2935"/>
    </location>
</feature>
<name>A0A7J6MEF5_PEROL</name>
<accession>A0A7J6MEF5</accession>
<feature type="region of interest" description="Disordered" evidence="1">
    <location>
        <begin position="2208"/>
        <end position="2243"/>
    </location>
</feature>
<gene>
    <name evidence="4" type="ORF">FOL46_001473</name>
</gene>
<evidence type="ECO:0000256" key="2">
    <source>
        <dbReference type="SAM" id="Phobius"/>
    </source>
</evidence>
<feature type="region of interest" description="Disordered" evidence="1">
    <location>
        <begin position="2892"/>
        <end position="2935"/>
    </location>
</feature>
<evidence type="ECO:0000256" key="3">
    <source>
        <dbReference type="SAM" id="SignalP"/>
    </source>
</evidence>
<proteinExistence type="predicted"/>
<keyword evidence="2" id="KW-0812">Transmembrane</keyword>
<feature type="signal peptide" evidence="3">
    <location>
        <begin position="1"/>
        <end position="32"/>
    </location>
</feature>
<feature type="region of interest" description="Disordered" evidence="1">
    <location>
        <begin position="2775"/>
        <end position="2800"/>
    </location>
</feature>
<keyword evidence="2" id="KW-1133">Transmembrane helix</keyword>
<protein>
    <recommendedName>
        <fullName evidence="6">Protein arginine methyltransferase 10</fullName>
    </recommendedName>
</protein>
<sequence length="2935" mass="319203">MIMAGLPEGYRPGLTLLLFASGLTVVIPNIDAQTFVNVSVKVGFDDEWPKLVEVPMPELNLSRDVLSISWEFPDGNPTQLGRTRRLDHPDTSGSKHTENWQLGAYQAPLSPPRNLTAHNIPVSRSLGVSHTSRRAASDYLPYFLSFDWALKSEHFGTRVPQANTTTKANHLRGGNKETLLVGIIGSGVNMDLIKRELGQDFNITTVLWHNPDPSEGYGCSTPLYHGCDFFYSLDDADAIYSDTPFSFYVTNVIIAMVKGGGVERVRFAVLKMFAYNARSGYEEGYIEDVQAASAFCRAIGCDVEYHAYSVDCTYTPLLFANDGLDAPPLLMGPVSEFPGRCPCELEDALCVHPTFGSGTLWMHPLYSKSRIGSPSPVSPSGLDDDMYMAHQASGTAVAMMGALKQEIPEVFKSNTELLAIIRESAVHPVVRTGDEGLTIHEDSALGFRIDAVTLLEKARTRRWAWLPDATHQQASILLYPPGIGQYEAILSAKSKDGGTLEYRFRLNVSWDEERPRSRSFGDGKIRLLQLIQTTLTTTAMAEDVDVVNFAEGLDDAALTVATTISRTLVLRTSLLTHVTISIDSSSPPWCHSAFSTNASTLNLRPFEHAYVRVIYHRTHHTRDDEGNCSLIICHGSCYESSSMSLPLIPPRMPPPAPLAPARQEHVVCSNTTGRYAHLPFPIDSTNSSAIDVLANARLVTQLEVYTQVEDYHLGDISSFADPVPLTRIQYAFDELEWIDFDWLLGDGVWVSNRGYISTRGARQWSAFALSEATSMEGIGCWNDECSISYSVANDSLLIIQWRRLTNTNLSFKMGLFRNGVVWADGPHPERGGGLHIRTSTGAVHSAVPSADGVSVMAPAFFLPSAIPLNASSPPNISAIIPLCSEGPGPRRPNTALVEVAHYRTEIAIRAPGTWWAVVEGEEVLYLGGMFNHSVSLTVVLYGISREEEAGLRLSGGGTSGMDTMELFKDGDVVGVPPVPPGTYKMHYAYLNRSMTLSTTIEVLGYDDVGIEEAASTLTIEMHPGSLFLSMWLTPPGRPGDCSKKRDTVVYHSNPAALQASPRIGGSEVENLVTISPSRLICPNCTLVPVYAKEDVVCSLTKDCIIHLDSANNDTCEAFAFYASPAPSCGHHHRHGAYLTSNRTLLRIPSRTIMSGGTYRICLCPVHQTSTHCVWPEDFIFAIGLVDMLGPILGEERSTPTLPPIAAGPQQVLDLSLTELFALWAPYEWHIPSGYHNQDWMVGQCNGTEGQARGYPPIMWWCLSDEHFGVEEVIVISPIIENQGHSFDYSICVDPDLTLNSSLSFYTRLNATLSTPPVYDQELRPADLEEKHSAQDSLAGLQCYRAEVSVEVYDQAVENTTLLYFYCPSITTCATNDGNTLLVNMTSSKLNTTWHVQHPSYSASCQSVDQHPLLILRSNGTAPPDPPGFVELACSSINQTLRLNLEPTWWWASPPSAASSHEGRSTLIFGDGLMRKLLLMGKRELFLEIESENEQTVASKIIPYSWEESEGKLVLNATLLGGLTPNDSARLYVQWRGDDSASAAAESFNVTLGYLEVGPSRPPLRCISIGVELTNLTPPDGSWKHLIPALTDGLEAPTREAYQAQDDSNFERIALRKVSEAPASSSAATLQYCTVGLRCEVWIRSPHVSTWILVYLLTPTQDDAESTDFLQLAVYGSDGAIVASREVMVRGVRPEAAHTQINCTMGFQCNIPAPRTTAPLPSRSKLSLQEHTSSITQQCPPLLDNDDSSTSVKLNVTTRMFTVPSAFRGSQPGPYTLCLCIDFDGCTSSHHFTLFSGTLMVLGPDPLAEYPCTVVNTHAGLRCTFGPLVMEGIPPLTGVAIRTAFDHVNAESHCDNLLPEGFEATSVVECPSESPRALPVIDSRLRRQGKVAIELKIQPANGPSSSWLRAGVVLLDISPVTVVDAPAELYCVQPTVPGHNTVKASCPAVVDSAASTDGKQFIEIGLARGIDNCADLESQGGSKMVEILGTTKAENGTPLMSTATLTERVRYKERICICLYCSVDAGTPPAEWFTMDLGVSVTVVGFSQITGPSHVVSGSDYLPQGLVRVEGVDVWLWLNTTRLALYAAEADGATGVSLLGPIDVDMTTSVEGMGWSTLVFPALSLPSTTRAGIWSLCASYYGELLVGTSSMRGGVCTHITVCEVNVIEGPLRGRVHEESQIDVAGHYLPENHPMHIILISVDEGNPLPSDACQGEGLAEGSISPSQCNDDNTDPSDPTLCPQPSSVHTSELVSFVITPSAPGNFALCVRYLREPSLWAFAGTVEVFEDASVPGDDGTSTTEALVQVKPLVFTLLTEGRVLAGGWSTVRFRASVAPVELGRFFLGLVQSQMTKPCTDIVDQVENGPRYEEPHYTLIVHPRVAADHELCAEVPTRAEGLSYIGIIRVDPGIALLNVSRAYHGLPLSIYLFREITSRRVDVVLEPSSSLPACSQETAFIRMKSSQSTVNESIVQAHYPHEAADKSLLSGSVYRICATSRPVDESPREERAASFHGLGDFLVAKYITEYSAYESEDLAGTMTVTLSVAFIDLTRLPVVMFGFDGVCRALQLKAERYLAVTPTEVHPTENGLSYSVAPLRGNVTASSYTLCACTSSCLLPGAHFLPLGDVAVASPNSGAIRQREEEAITVPYLLLMLRLRGVHPSTITRSILLEAVERVFVYQDVTLEAVLEGSVVAVFSIPVSEGHDEPPLTSALVALERWRIQVTRPTSVLRTSLLGIGQVDTTFPIMMTSDNCAAVVFKGCEIYSRLVRGYLLPTPPGVEATTPEPQETPISLGEEAPVEDTDRDGADEALEQLALLLSACLIGGTSIISMLIYILPKVWRRFKKVLRKLKLDHRLLKSVTSNRAEFMGQTMVKLRTDPRRVCPTPESVLEVVIGNPTASSSASSNPPSRSDNEEPQAATIGRPSVEAEITGTALSQT</sequence>
<feature type="compositionally biased region" description="Basic and acidic residues" evidence="1">
    <location>
        <begin position="84"/>
        <end position="97"/>
    </location>
</feature>
<evidence type="ECO:0000256" key="1">
    <source>
        <dbReference type="SAM" id="MobiDB-lite"/>
    </source>
</evidence>
<feature type="transmembrane region" description="Helical" evidence="2">
    <location>
        <begin position="2811"/>
        <end position="2833"/>
    </location>
</feature>
<evidence type="ECO:0000313" key="5">
    <source>
        <dbReference type="Proteomes" id="UP000572268"/>
    </source>
</evidence>
<evidence type="ECO:0000313" key="4">
    <source>
        <dbReference type="EMBL" id="KAF4669381.1"/>
    </source>
</evidence>
<feature type="compositionally biased region" description="Low complexity" evidence="1">
    <location>
        <begin position="2896"/>
        <end position="2907"/>
    </location>
</feature>
<organism evidence="4 5">
    <name type="scientific">Perkinsus olseni</name>
    <name type="common">Perkinsus atlanticus</name>
    <dbReference type="NCBI Taxonomy" id="32597"/>
    <lineage>
        <taxon>Eukaryota</taxon>
        <taxon>Sar</taxon>
        <taxon>Alveolata</taxon>
        <taxon>Perkinsozoa</taxon>
        <taxon>Perkinsea</taxon>
        <taxon>Perkinsida</taxon>
        <taxon>Perkinsidae</taxon>
        <taxon>Perkinsus</taxon>
    </lineage>
</organism>
<reference evidence="4 5" key="1">
    <citation type="submission" date="2020-04" db="EMBL/GenBank/DDBJ databases">
        <title>Perkinsus olseni comparative genomics.</title>
        <authorList>
            <person name="Bogema D.R."/>
        </authorList>
    </citation>
    <scope>NUCLEOTIDE SEQUENCE [LARGE SCALE GENOMIC DNA]</scope>
    <source>
        <strain evidence="4">ATCC PRA-31</strain>
    </source>
</reference>
<comment type="caution">
    <text evidence="4">The sequence shown here is derived from an EMBL/GenBank/DDBJ whole genome shotgun (WGS) entry which is preliminary data.</text>
</comment>
<feature type="region of interest" description="Disordered" evidence="1">
    <location>
        <begin position="78"/>
        <end position="97"/>
    </location>
</feature>
<keyword evidence="2" id="KW-0472">Membrane</keyword>
<keyword evidence="3" id="KW-0732">Signal</keyword>
<dbReference type="Proteomes" id="UP000572268">
    <property type="component" value="Unassembled WGS sequence"/>
</dbReference>
<dbReference type="EMBL" id="JABANN010000141">
    <property type="protein sequence ID" value="KAF4669381.1"/>
    <property type="molecule type" value="Genomic_DNA"/>
</dbReference>
<evidence type="ECO:0008006" key="6">
    <source>
        <dbReference type="Google" id="ProtNLM"/>
    </source>
</evidence>